<comment type="similarity">
    <text evidence="1">Belongs to the type-I restriction system S methylase family.</text>
</comment>
<evidence type="ECO:0000256" key="1">
    <source>
        <dbReference type="ARBA" id="ARBA00010923"/>
    </source>
</evidence>
<keyword evidence="2" id="KW-0680">Restriction system</keyword>
<keyword evidence="5" id="KW-0540">Nuclease</keyword>
<sequence length="421" mass="47658">MKIEAIPAEATRFKETELGPLPEEWRVVRLGDLWKQGILWIKNGFSQGDFNEQGSGVPHLRPFNVNEWGEISLPQIKYVAPPPDNSPYWVYKGDVIFNNTNSEDLVGKVAYFDREGKFVLSNHMTIVRVQDSKVLNGAWLAKWLLHLWYQGFTQTLARRHVNQASISLARLRSIPIPLPPLPEQRAIAYVLRTVQEAKEATDRVIAALRELKKSLMRHLFTYGPVPVDAIERVELQETEIGPLPAHWRVVRLGEVASVDWGNTSLTKSVYKPVGFPAFSATGQDGYCDFYEHEGEAVIVSAIGARCGKCFYAEGKWVAIKNTIIVKPIEGMTEARFFYYYLDDERRWPRGGSGQPFIAIGKAKMVPIPLPPLPEQQEIARMLQAVDARIEAEEKKKAALEALFKTLLHHLMTAKIRVKTLS</sequence>
<keyword evidence="5" id="KW-0378">Hydrolase</keyword>
<evidence type="ECO:0000259" key="4">
    <source>
        <dbReference type="Pfam" id="PF01420"/>
    </source>
</evidence>
<accession>A0A430RHQ0</accession>
<dbReference type="Gene3D" id="3.90.220.20">
    <property type="entry name" value="DNA methylase specificity domains"/>
    <property type="match status" value="2"/>
</dbReference>
<dbReference type="SUPFAM" id="SSF116734">
    <property type="entry name" value="DNA methylase specificity domain"/>
    <property type="match status" value="2"/>
</dbReference>
<keyword evidence="5" id="KW-0255">Endonuclease</keyword>
<dbReference type="InterPro" id="IPR044946">
    <property type="entry name" value="Restrct_endonuc_typeI_TRD_sf"/>
</dbReference>
<dbReference type="GO" id="GO:0009307">
    <property type="term" value="P:DNA restriction-modification system"/>
    <property type="evidence" value="ECO:0007669"/>
    <property type="project" value="UniProtKB-KW"/>
</dbReference>
<evidence type="ECO:0000256" key="2">
    <source>
        <dbReference type="ARBA" id="ARBA00022747"/>
    </source>
</evidence>
<dbReference type="CDD" id="cd17266">
    <property type="entry name" value="RMtype1_S_Sau1132ORF3780P-TRD2-CR2_like"/>
    <property type="match status" value="1"/>
</dbReference>
<keyword evidence="3" id="KW-0238">DNA-binding</keyword>
<dbReference type="RefSeq" id="WP_126199854.1">
    <property type="nucleotide sequence ID" value="NZ_PELP01000011.1"/>
</dbReference>
<dbReference type="Pfam" id="PF01420">
    <property type="entry name" value="Methylase_S"/>
    <property type="match status" value="2"/>
</dbReference>
<organism evidence="5 6">
    <name type="scientific">Thermus scotoductus</name>
    <dbReference type="NCBI Taxonomy" id="37636"/>
    <lineage>
        <taxon>Bacteria</taxon>
        <taxon>Thermotogati</taxon>
        <taxon>Deinococcota</taxon>
        <taxon>Deinococci</taxon>
        <taxon>Thermales</taxon>
        <taxon>Thermaceae</taxon>
        <taxon>Thermus</taxon>
    </lineage>
</organism>
<dbReference type="PANTHER" id="PTHR30408">
    <property type="entry name" value="TYPE-1 RESTRICTION ENZYME ECOKI SPECIFICITY PROTEIN"/>
    <property type="match status" value="1"/>
</dbReference>
<dbReference type="AlphaFoldDB" id="A0A430RHQ0"/>
<evidence type="ECO:0000313" key="6">
    <source>
        <dbReference type="Proteomes" id="UP000286734"/>
    </source>
</evidence>
<dbReference type="InterPro" id="IPR000055">
    <property type="entry name" value="Restrct_endonuc_typeI_TRD"/>
</dbReference>
<dbReference type="InterPro" id="IPR052021">
    <property type="entry name" value="Type-I_RS_S_subunit"/>
</dbReference>
<evidence type="ECO:0000313" key="5">
    <source>
        <dbReference type="EMBL" id="RTH07987.1"/>
    </source>
</evidence>
<feature type="domain" description="Type I restriction modification DNA specificity" evidence="4">
    <location>
        <begin position="22"/>
        <end position="199"/>
    </location>
</feature>
<protein>
    <submittedName>
        <fullName evidence="5">Restriction endonuclease</fullName>
    </submittedName>
</protein>
<dbReference type="PANTHER" id="PTHR30408:SF12">
    <property type="entry name" value="TYPE I RESTRICTION ENZYME MJAVIII SPECIFICITY SUBUNIT"/>
    <property type="match status" value="1"/>
</dbReference>
<reference evidence="5 6" key="1">
    <citation type="journal article" date="2019" name="Extremophiles">
        <title>Biogeography of thermophiles and predominance of Thermus scotoductus in domestic water heaters.</title>
        <authorList>
            <person name="Wilpiszeski R.L."/>
            <person name="Zhang Z."/>
            <person name="House C.H."/>
        </authorList>
    </citation>
    <scope>NUCLEOTIDE SEQUENCE [LARGE SCALE GENOMIC DNA]</scope>
    <source>
        <strain evidence="5 6">34_S34</strain>
    </source>
</reference>
<dbReference type="GO" id="GO:0004519">
    <property type="term" value="F:endonuclease activity"/>
    <property type="evidence" value="ECO:0007669"/>
    <property type="project" value="UniProtKB-KW"/>
</dbReference>
<name>A0A430RHQ0_THESC</name>
<comment type="caution">
    <text evidence="5">The sequence shown here is derived from an EMBL/GenBank/DDBJ whole genome shotgun (WGS) entry which is preliminary data.</text>
</comment>
<proteinExistence type="inferred from homology"/>
<evidence type="ECO:0000256" key="3">
    <source>
        <dbReference type="ARBA" id="ARBA00023125"/>
    </source>
</evidence>
<dbReference type="GO" id="GO:0003677">
    <property type="term" value="F:DNA binding"/>
    <property type="evidence" value="ECO:0007669"/>
    <property type="project" value="UniProtKB-KW"/>
</dbReference>
<feature type="domain" description="Type I restriction modification DNA specificity" evidence="4">
    <location>
        <begin position="245"/>
        <end position="400"/>
    </location>
</feature>
<dbReference type="EMBL" id="PELP01000011">
    <property type="protein sequence ID" value="RTH07987.1"/>
    <property type="molecule type" value="Genomic_DNA"/>
</dbReference>
<dbReference type="Proteomes" id="UP000286734">
    <property type="component" value="Unassembled WGS sequence"/>
</dbReference>
<dbReference type="Gene3D" id="1.10.287.1120">
    <property type="entry name" value="Bipartite methylase S protein"/>
    <property type="match status" value="1"/>
</dbReference>
<gene>
    <name evidence="5" type="ORF">CSW47_00515</name>
</gene>